<gene>
    <name evidence="3" type="ORF">PENTCL1PPCAC_27912</name>
</gene>
<dbReference type="Proteomes" id="UP001432027">
    <property type="component" value="Unassembled WGS sequence"/>
</dbReference>
<dbReference type="EMBL" id="BTSX01000006">
    <property type="protein sequence ID" value="GMT05738.1"/>
    <property type="molecule type" value="Genomic_DNA"/>
</dbReference>
<name>A0AAV5UHD6_9BILA</name>
<evidence type="ECO:0000256" key="1">
    <source>
        <dbReference type="SAM" id="MobiDB-lite"/>
    </source>
</evidence>
<protein>
    <submittedName>
        <fullName evidence="3">Uncharacterized protein</fullName>
    </submittedName>
</protein>
<accession>A0AAV5UHD6</accession>
<feature type="chain" id="PRO_5043842897" evidence="2">
    <location>
        <begin position="19"/>
        <end position="109"/>
    </location>
</feature>
<evidence type="ECO:0000256" key="2">
    <source>
        <dbReference type="SAM" id="SignalP"/>
    </source>
</evidence>
<sequence length="109" mass="10758">MLFRLLSLPALFYSLAAAADAAAVGIPSLNGNLGLTGAGYGDAYGGKVSDGVYGVGGRAGGQLGLTGLLGLGSGRRKRQASAFASAQASGNGAIANAQPQLHPQEGRRD</sequence>
<evidence type="ECO:0000313" key="3">
    <source>
        <dbReference type="EMBL" id="GMT05738.1"/>
    </source>
</evidence>
<comment type="caution">
    <text evidence="3">The sequence shown here is derived from an EMBL/GenBank/DDBJ whole genome shotgun (WGS) entry which is preliminary data.</text>
</comment>
<feature type="region of interest" description="Disordered" evidence="1">
    <location>
        <begin position="85"/>
        <end position="109"/>
    </location>
</feature>
<keyword evidence="2" id="KW-0732">Signal</keyword>
<proteinExistence type="predicted"/>
<feature type="non-terminal residue" evidence="3">
    <location>
        <position position="109"/>
    </location>
</feature>
<reference evidence="3" key="1">
    <citation type="submission" date="2023-10" db="EMBL/GenBank/DDBJ databases">
        <title>Genome assembly of Pristionchus species.</title>
        <authorList>
            <person name="Yoshida K."/>
            <person name="Sommer R.J."/>
        </authorList>
    </citation>
    <scope>NUCLEOTIDE SEQUENCE</scope>
    <source>
        <strain evidence="3">RS0144</strain>
    </source>
</reference>
<organism evidence="3 4">
    <name type="scientific">Pristionchus entomophagus</name>
    <dbReference type="NCBI Taxonomy" id="358040"/>
    <lineage>
        <taxon>Eukaryota</taxon>
        <taxon>Metazoa</taxon>
        <taxon>Ecdysozoa</taxon>
        <taxon>Nematoda</taxon>
        <taxon>Chromadorea</taxon>
        <taxon>Rhabditida</taxon>
        <taxon>Rhabditina</taxon>
        <taxon>Diplogasteromorpha</taxon>
        <taxon>Diplogasteroidea</taxon>
        <taxon>Neodiplogasteridae</taxon>
        <taxon>Pristionchus</taxon>
    </lineage>
</organism>
<feature type="signal peptide" evidence="2">
    <location>
        <begin position="1"/>
        <end position="18"/>
    </location>
</feature>
<keyword evidence="4" id="KW-1185">Reference proteome</keyword>
<dbReference type="AlphaFoldDB" id="A0AAV5UHD6"/>
<evidence type="ECO:0000313" key="4">
    <source>
        <dbReference type="Proteomes" id="UP001432027"/>
    </source>
</evidence>